<feature type="transmembrane region" description="Helical" evidence="1">
    <location>
        <begin position="27"/>
        <end position="46"/>
    </location>
</feature>
<organism evidence="2 3">
    <name type="scientific">Nocardia colli</name>
    <dbReference type="NCBI Taxonomy" id="2545717"/>
    <lineage>
        <taxon>Bacteria</taxon>
        <taxon>Bacillati</taxon>
        <taxon>Actinomycetota</taxon>
        <taxon>Actinomycetes</taxon>
        <taxon>Mycobacteriales</taxon>
        <taxon>Nocardiaceae</taxon>
        <taxon>Nocardia</taxon>
    </lineage>
</organism>
<keyword evidence="1" id="KW-1133">Transmembrane helix</keyword>
<comment type="caution">
    <text evidence="2">The sequence shown here is derived from an EMBL/GenBank/DDBJ whole genome shotgun (WGS) entry which is preliminary data.</text>
</comment>
<keyword evidence="3" id="KW-1185">Reference proteome</keyword>
<dbReference type="EMBL" id="VXLC01000004">
    <property type="protein sequence ID" value="KAA8888162.1"/>
    <property type="molecule type" value="Genomic_DNA"/>
</dbReference>
<evidence type="ECO:0000256" key="1">
    <source>
        <dbReference type="SAM" id="Phobius"/>
    </source>
</evidence>
<evidence type="ECO:0000313" key="3">
    <source>
        <dbReference type="Proteomes" id="UP000323876"/>
    </source>
</evidence>
<keyword evidence="1" id="KW-0812">Transmembrane</keyword>
<dbReference type="Proteomes" id="UP000323876">
    <property type="component" value="Unassembled WGS sequence"/>
</dbReference>
<accession>A0A5N0EFM4</accession>
<dbReference type="AlphaFoldDB" id="A0A5N0EFM4"/>
<name>A0A5N0EFM4_9NOCA</name>
<keyword evidence="1" id="KW-0472">Membrane</keyword>
<evidence type="ECO:0000313" key="2">
    <source>
        <dbReference type="EMBL" id="KAA8888162.1"/>
    </source>
</evidence>
<protein>
    <submittedName>
        <fullName evidence="2">Uncharacterized protein</fullName>
    </submittedName>
</protein>
<gene>
    <name evidence="2" type="ORF">F3087_13960</name>
</gene>
<dbReference type="RefSeq" id="WP_150402331.1">
    <property type="nucleotide sequence ID" value="NZ_JBHJYQ010000022.1"/>
</dbReference>
<reference evidence="2 3" key="1">
    <citation type="submission" date="2019-09" db="EMBL/GenBank/DDBJ databases">
        <authorList>
            <person name="Wang X."/>
        </authorList>
    </citation>
    <scope>NUCLEOTIDE SEQUENCE [LARGE SCALE GENOMIC DNA]</scope>
    <source>
        <strain evidence="2 3">CICC 11023</strain>
    </source>
</reference>
<dbReference type="OrthoDB" id="4550725at2"/>
<proteinExistence type="predicted"/>
<sequence length="79" mass="8444">MRGHELFEIGHIGHTIFETRSSWLRPALIFFALIILAAVIAMVAVSNADFDTGPAKVTPTHGSCEPFCTASPAPPVPGR</sequence>